<sequence length="300" mass="32830">MQRRYFILASTAFLASAPLMQDAWAATTDDLSLSSTRTGNKPPQVKSFEVKGVSIGKGVPKIIVPITAKTPNEALEKAKSLAQLKEVDMIEFRIDHQQGALDKSAMTDLTCQLTDTLEDKPLLATFRTKAEGGEKAISNRDYAALNRALLDEGAIDLIDIEMMRDEALVRDLVQKAHDKNVIVIISNHNLHDTPPSAELIRRLRRQQALGADILKMAVMPKDNSDTLRLMNATWEMYSRYAERPLLTMAMSEEGVLSRLSGELTGSALTYGKSGVGSASGQLEAKDLHTVLNIIHSANGA</sequence>
<name>A0A562PKW5_9PSED</name>
<comment type="pathway">
    <text evidence="4">Metabolic intermediate biosynthesis; chorismate biosynthesis; chorismate from D-erythrose 4-phosphate and phosphoenolpyruvate: step 3/7.</text>
</comment>
<feature type="active site" description="Schiff-base intermediate with substrate" evidence="4">
    <location>
        <position position="215"/>
    </location>
</feature>
<dbReference type="HAMAP" id="MF_00214">
    <property type="entry name" value="AroD"/>
    <property type="match status" value="1"/>
</dbReference>
<keyword evidence="3 4" id="KW-0704">Schiff base</keyword>
<keyword evidence="4" id="KW-0028">Amino-acid biosynthesis</keyword>
<dbReference type="GO" id="GO:0046279">
    <property type="term" value="P:3,4-dihydroxybenzoate biosynthetic process"/>
    <property type="evidence" value="ECO:0007669"/>
    <property type="project" value="UniProtKB-ARBA"/>
</dbReference>
<feature type="binding site" evidence="4">
    <location>
        <position position="277"/>
    </location>
    <ligand>
        <name>3-dehydroquinate</name>
        <dbReference type="ChEBI" id="CHEBI:32364"/>
    </ligand>
</feature>
<dbReference type="PANTHER" id="PTHR43699">
    <property type="entry name" value="3-DEHYDROQUINATE DEHYDRATASE"/>
    <property type="match status" value="1"/>
</dbReference>
<dbReference type="PROSITE" id="PS01028">
    <property type="entry name" value="DEHYDROQUINASE_I"/>
    <property type="match status" value="1"/>
</dbReference>
<dbReference type="PANTHER" id="PTHR43699:SF1">
    <property type="entry name" value="3-DEHYDROQUINATE DEHYDRATASE"/>
    <property type="match status" value="1"/>
</dbReference>
<feature type="binding site" evidence="4">
    <location>
        <position position="127"/>
    </location>
    <ligand>
        <name>3-dehydroquinate</name>
        <dbReference type="ChEBI" id="CHEBI:32364"/>
    </ligand>
</feature>
<dbReference type="SUPFAM" id="SSF51569">
    <property type="entry name" value="Aldolase"/>
    <property type="match status" value="1"/>
</dbReference>
<gene>
    <name evidence="4" type="primary">aroD</name>
    <name evidence="6" type="ORF">IQ22_04669</name>
</gene>
<dbReference type="Proteomes" id="UP000316905">
    <property type="component" value="Unassembled WGS sequence"/>
</dbReference>
<feature type="binding site" evidence="4">
    <location>
        <begin position="91"/>
        <end position="93"/>
    </location>
    <ligand>
        <name>3-dehydroquinate</name>
        <dbReference type="ChEBI" id="CHEBI:32364"/>
    </ligand>
</feature>
<keyword evidence="4" id="KW-0057">Aromatic amino acid biosynthesis</keyword>
<dbReference type="EMBL" id="VLKY01000042">
    <property type="protein sequence ID" value="TWI45101.1"/>
    <property type="molecule type" value="Genomic_DNA"/>
</dbReference>
<evidence type="ECO:0000256" key="2">
    <source>
        <dbReference type="ARBA" id="ARBA00023239"/>
    </source>
</evidence>
<keyword evidence="5" id="KW-0732">Signal</keyword>
<evidence type="ECO:0000256" key="3">
    <source>
        <dbReference type="ARBA" id="ARBA00023270"/>
    </source>
</evidence>
<dbReference type="OrthoDB" id="9813659at2"/>
<dbReference type="EC" id="4.2.1.10" evidence="4"/>
<evidence type="ECO:0000313" key="6">
    <source>
        <dbReference type="EMBL" id="TWI45101.1"/>
    </source>
</evidence>
<evidence type="ECO:0000256" key="5">
    <source>
        <dbReference type="SAM" id="SignalP"/>
    </source>
</evidence>
<reference evidence="6 7" key="1">
    <citation type="journal article" date="2015" name="Stand. Genomic Sci.">
        <title>Genomic Encyclopedia of Bacterial and Archaeal Type Strains, Phase III: the genomes of soil and plant-associated and newly described type strains.</title>
        <authorList>
            <person name="Whitman W.B."/>
            <person name="Woyke T."/>
            <person name="Klenk H.P."/>
            <person name="Zhou Y."/>
            <person name="Lilburn T.G."/>
            <person name="Beck B.J."/>
            <person name="De Vos P."/>
            <person name="Vandamme P."/>
            <person name="Eisen J.A."/>
            <person name="Garrity G."/>
            <person name="Hugenholtz P."/>
            <person name="Kyrpides N.C."/>
        </authorList>
    </citation>
    <scope>NUCLEOTIDE SEQUENCE [LARGE SCALE GENOMIC DNA]</scope>
    <source>
        <strain evidence="6 7">CGMCC 1.6858</strain>
    </source>
</reference>
<feature type="chain" id="PRO_5021815146" description="3-dehydroquinate dehydratase" evidence="5">
    <location>
        <begin position="26"/>
        <end position="300"/>
    </location>
</feature>
<keyword evidence="2 4" id="KW-0456">Lyase</keyword>
<dbReference type="InterPro" id="IPR050146">
    <property type="entry name" value="Type-I_3-dehydroquinase"/>
</dbReference>
<dbReference type="Pfam" id="PF01487">
    <property type="entry name" value="DHquinase_I"/>
    <property type="match status" value="1"/>
</dbReference>
<keyword evidence="7" id="KW-1185">Reference proteome</keyword>
<dbReference type="Gene3D" id="3.20.20.70">
    <property type="entry name" value="Aldolase class I"/>
    <property type="match status" value="1"/>
</dbReference>
<dbReference type="GO" id="GO:0003855">
    <property type="term" value="F:3-dehydroquinate dehydratase activity"/>
    <property type="evidence" value="ECO:0007669"/>
    <property type="project" value="UniProtKB-UniRule"/>
</dbReference>
<accession>A0A562PKW5</accession>
<evidence type="ECO:0000256" key="1">
    <source>
        <dbReference type="ARBA" id="ARBA00001864"/>
    </source>
</evidence>
<organism evidence="6 7">
    <name type="scientific">Pseudomonas duriflava</name>
    <dbReference type="NCBI Taxonomy" id="459528"/>
    <lineage>
        <taxon>Bacteria</taxon>
        <taxon>Pseudomonadati</taxon>
        <taxon>Pseudomonadota</taxon>
        <taxon>Gammaproteobacteria</taxon>
        <taxon>Pseudomonadales</taxon>
        <taxon>Pseudomonadaceae</taxon>
        <taxon>Pseudomonas</taxon>
    </lineage>
</organism>
<feature type="active site" description="Proton donor/acceptor" evidence="4">
    <location>
        <position position="188"/>
    </location>
</feature>
<dbReference type="UniPathway" id="UPA00053">
    <property type="reaction ID" value="UER00086"/>
</dbReference>
<comment type="function">
    <text evidence="4">Involved in the third step of the chorismate pathway, which leads to the biosynthesis of aromatic amino acids. Catalyzes the cis-dehydration of 3-dehydroquinate (DHQ) and introduces the first double bond of the aromatic ring to yield 3-dehydroshikimate.</text>
</comment>
<dbReference type="CDD" id="cd00502">
    <property type="entry name" value="DHQase_I"/>
    <property type="match status" value="1"/>
</dbReference>
<dbReference type="GO" id="GO:0008652">
    <property type="term" value="P:amino acid biosynthetic process"/>
    <property type="evidence" value="ECO:0007669"/>
    <property type="project" value="UniProtKB-KW"/>
</dbReference>
<dbReference type="InterPro" id="IPR013785">
    <property type="entry name" value="Aldolase_TIM"/>
</dbReference>
<comment type="subunit">
    <text evidence="4">Homodimer.</text>
</comment>
<dbReference type="AlphaFoldDB" id="A0A562PKW5"/>
<dbReference type="NCBIfam" id="TIGR01093">
    <property type="entry name" value="aroD"/>
    <property type="match status" value="1"/>
</dbReference>
<comment type="catalytic activity">
    <reaction evidence="1 4">
        <text>3-dehydroquinate = 3-dehydroshikimate + H2O</text>
        <dbReference type="Rhea" id="RHEA:21096"/>
        <dbReference type="ChEBI" id="CHEBI:15377"/>
        <dbReference type="ChEBI" id="CHEBI:16630"/>
        <dbReference type="ChEBI" id="CHEBI:32364"/>
        <dbReference type="EC" id="4.2.1.10"/>
    </reaction>
</comment>
<comment type="similarity">
    <text evidence="4">Belongs to the type-I 3-dehydroquinase family.</text>
</comment>
<dbReference type="GO" id="GO:0009073">
    <property type="term" value="P:aromatic amino acid family biosynthetic process"/>
    <property type="evidence" value="ECO:0007669"/>
    <property type="project" value="UniProtKB-KW"/>
</dbReference>
<dbReference type="InterPro" id="IPR001381">
    <property type="entry name" value="DHquinase_I"/>
</dbReference>
<dbReference type="FunFam" id="3.20.20.70:FF:000047">
    <property type="entry name" value="3-dehydroquinate dehydratase"/>
    <property type="match status" value="1"/>
</dbReference>
<evidence type="ECO:0000313" key="7">
    <source>
        <dbReference type="Proteomes" id="UP000316905"/>
    </source>
</evidence>
<protein>
    <recommendedName>
        <fullName evidence="4">3-dehydroquinate dehydratase</fullName>
        <shortName evidence="4">3-dehydroquinase</shortName>
        <ecNumber evidence="4">4.2.1.10</ecNumber>
    </recommendedName>
    <alternativeName>
        <fullName evidence="4">Type I DHQase</fullName>
    </alternativeName>
    <alternativeName>
        <fullName evidence="4">Type I dehydroquinase</fullName>
        <shortName evidence="4">DHQ1</shortName>
    </alternativeName>
</protein>
<dbReference type="InterPro" id="IPR018508">
    <property type="entry name" value="3-dehydroquinate_DH_AS"/>
</dbReference>
<feature type="binding site" evidence="4">
    <location>
        <position position="281"/>
    </location>
    <ligand>
        <name>3-dehydroquinate</name>
        <dbReference type="ChEBI" id="CHEBI:32364"/>
    </ligand>
</feature>
<feature type="signal peptide" evidence="5">
    <location>
        <begin position="1"/>
        <end position="25"/>
    </location>
</feature>
<evidence type="ECO:0000256" key="4">
    <source>
        <dbReference type="HAMAP-Rule" id="MF_00214"/>
    </source>
</evidence>
<dbReference type="GO" id="GO:0009423">
    <property type="term" value="P:chorismate biosynthetic process"/>
    <property type="evidence" value="ECO:0007669"/>
    <property type="project" value="UniProtKB-UniRule"/>
</dbReference>
<proteinExistence type="inferred from homology"/>
<comment type="caution">
    <text evidence="4">Lacks conserved residue(s) required for the propagation of feature annotation.</text>
</comment>
<feature type="binding site" evidence="4">
    <location>
        <position position="258"/>
    </location>
    <ligand>
        <name>3-dehydroquinate</name>
        <dbReference type="ChEBI" id="CHEBI:32364"/>
    </ligand>
</feature>
<comment type="caution">
    <text evidence="6">The sequence shown here is derived from an EMBL/GenBank/DDBJ whole genome shotgun (WGS) entry which is preliminary data.</text>
</comment>